<comment type="caution">
    <text evidence="1">The sequence shown here is derived from an EMBL/GenBank/DDBJ whole genome shotgun (WGS) entry which is preliminary data.</text>
</comment>
<dbReference type="OrthoDB" id="2974720at2759"/>
<name>A0A8S0XRI9_CYCAE</name>
<dbReference type="InterPro" id="IPR032675">
    <property type="entry name" value="LRR_dom_sf"/>
</dbReference>
<dbReference type="Proteomes" id="UP000467700">
    <property type="component" value="Unassembled WGS sequence"/>
</dbReference>
<evidence type="ECO:0000313" key="2">
    <source>
        <dbReference type="Proteomes" id="UP000467700"/>
    </source>
</evidence>
<sequence length="401" mass="44395">MSLLGTTLALRIEKLELITDAPIPSQWPPLNVVKHMKNLRILTLQEASPFAGERQQQQFVAAIASCCPKLEEIEVDLPPEALGDEFGLQGIRKVRWTYSSDINSLSIPFSDRACRCLLLASQTTLTHICFPGDIDDFEAEHIISFSTLHFPALQSLVLGTWIDVDSPEIPTALTRFLVAHPTLTEVCLGYSADDEYRIELDPSVLHAATTPILPALQRLKGHPASIRDIVARSLTTLELGSGQDPNVRFDFADLFDVLRGMGSLPNVKKLGYCAGVSAEDDMDLFSMCMDALSTLCPQVEVWVGDLPRIGTTLWSLVEVLSKFANLRMVFVRLWDVPAPHNLSVLDGARALADQCPHLERFVSKNESGEGVLVIRILRNEDGRMTSTTLREEDITFEEISA</sequence>
<gene>
    <name evidence="1" type="ORF">AAE3_LOCUS6131</name>
</gene>
<dbReference type="EMBL" id="CACVBS010000042">
    <property type="protein sequence ID" value="CAA7263897.1"/>
    <property type="molecule type" value="Genomic_DNA"/>
</dbReference>
<evidence type="ECO:0000313" key="1">
    <source>
        <dbReference type="EMBL" id="CAA7263897.1"/>
    </source>
</evidence>
<dbReference type="AlphaFoldDB" id="A0A8S0XRI9"/>
<evidence type="ECO:0008006" key="3">
    <source>
        <dbReference type="Google" id="ProtNLM"/>
    </source>
</evidence>
<accession>A0A8S0XRI9</accession>
<proteinExistence type="predicted"/>
<keyword evidence="2" id="KW-1185">Reference proteome</keyword>
<dbReference type="Gene3D" id="3.80.10.10">
    <property type="entry name" value="Ribonuclease Inhibitor"/>
    <property type="match status" value="1"/>
</dbReference>
<reference evidence="1 2" key="1">
    <citation type="submission" date="2020-01" db="EMBL/GenBank/DDBJ databases">
        <authorList>
            <person name="Gupta K D."/>
        </authorList>
    </citation>
    <scope>NUCLEOTIDE SEQUENCE [LARGE SCALE GENOMIC DNA]</scope>
</reference>
<protein>
    <recommendedName>
        <fullName evidence="3">F-box protein</fullName>
    </recommendedName>
</protein>
<organism evidence="1 2">
    <name type="scientific">Cyclocybe aegerita</name>
    <name type="common">Black poplar mushroom</name>
    <name type="synonym">Agrocybe aegerita</name>
    <dbReference type="NCBI Taxonomy" id="1973307"/>
    <lineage>
        <taxon>Eukaryota</taxon>
        <taxon>Fungi</taxon>
        <taxon>Dikarya</taxon>
        <taxon>Basidiomycota</taxon>
        <taxon>Agaricomycotina</taxon>
        <taxon>Agaricomycetes</taxon>
        <taxon>Agaricomycetidae</taxon>
        <taxon>Agaricales</taxon>
        <taxon>Agaricineae</taxon>
        <taxon>Bolbitiaceae</taxon>
        <taxon>Cyclocybe</taxon>
    </lineage>
</organism>